<feature type="compositionally biased region" description="Pro residues" evidence="1">
    <location>
        <begin position="256"/>
        <end position="270"/>
    </location>
</feature>
<feature type="region of interest" description="Disordered" evidence="1">
    <location>
        <begin position="436"/>
        <end position="480"/>
    </location>
</feature>
<feature type="transmembrane region" description="Helical" evidence="2">
    <location>
        <begin position="282"/>
        <end position="304"/>
    </location>
</feature>
<keyword evidence="2" id="KW-1133">Transmembrane helix</keyword>
<dbReference type="SUPFAM" id="SSF47090">
    <property type="entry name" value="PGBD-like"/>
    <property type="match status" value="1"/>
</dbReference>
<feature type="compositionally biased region" description="Gly residues" evidence="1">
    <location>
        <begin position="78"/>
        <end position="94"/>
    </location>
</feature>
<evidence type="ECO:0000313" key="4">
    <source>
        <dbReference type="EMBL" id="GGK54265.1"/>
    </source>
</evidence>
<protein>
    <submittedName>
        <fullName evidence="4">Peptidoglycan-binding protein</fullName>
    </submittedName>
</protein>
<dbReference type="Proteomes" id="UP000637788">
    <property type="component" value="Unassembled WGS sequence"/>
</dbReference>
<keyword evidence="2" id="KW-0472">Membrane</keyword>
<comment type="caution">
    <text evidence="4">The sequence shown here is derived from an EMBL/GenBank/DDBJ whole genome shotgun (WGS) entry which is preliminary data.</text>
</comment>
<dbReference type="RefSeq" id="WP_189320961.1">
    <property type="nucleotide sequence ID" value="NZ_BMPQ01000003.1"/>
</dbReference>
<dbReference type="Gene3D" id="1.10.101.10">
    <property type="entry name" value="PGBD-like superfamily/PGBD"/>
    <property type="match status" value="1"/>
</dbReference>
<dbReference type="Pfam" id="PF01471">
    <property type="entry name" value="PG_binding_1"/>
    <property type="match status" value="1"/>
</dbReference>
<accession>A0A917QK05</accession>
<feature type="region of interest" description="Disordered" evidence="1">
    <location>
        <begin position="303"/>
        <end position="419"/>
    </location>
</feature>
<feature type="domain" description="Peptidoglycan binding-like" evidence="3">
    <location>
        <begin position="416"/>
        <end position="472"/>
    </location>
</feature>
<organism evidence="4 5">
    <name type="scientific">Streptomyces flaveus</name>
    <dbReference type="NCBI Taxonomy" id="66370"/>
    <lineage>
        <taxon>Bacteria</taxon>
        <taxon>Bacillati</taxon>
        <taxon>Actinomycetota</taxon>
        <taxon>Actinomycetes</taxon>
        <taxon>Kitasatosporales</taxon>
        <taxon>Streptomycetaceae</taxon>
        <taxon>Streptomyces</taxon>
        <taxon>Streptomyces aurantiacus group</taxon>
    </lineage>
</organism>
<feature type="region of interest" description="Disordered" evidence="1">
    <location>
        <begin position="73"/>
        <end position="279"/>
    </location>
</feature>
<dbReference type="EMBL" id="BMPQ01000003">
    <property type="protein sequence ID" value="GGK54265.1"/>
    <property type="molecule type" value="Genomic_DNA"/>
</dbReference>
<gene>
    <name evidence="4" type="ORF">GCM10010094_13410</name>
</gene>
<feature type="compositionally biased region" description="Low complexity" evidence="1">
    <location>
        <begin position="192"/>
        <end position="204"/>
    </location>
</feature>
<feature type="compositionally biased region" description="Polar residues" evidence="1">
    <location>
        <begin position="437"/>
        <end position="456"/>
    </location>
</feature>
<feature type="compositionally biased region" description="Pro residues" evidence="1">
    <location>
        <begin position="343"/>
        <end position="355"/>
    </location>
</feature>
<reference evidence="4" key="1">
    <citation type="journal article" date="2014" name="Int. J. Syst. Evol. Microbiol.">
        <title>Complete genome sequence of Corynebacterium casei LMG S-19264T (=DSM 44701T), isolated from a smear-ripened cheese.</title>
        <authorList>
            <consortium name="US DOE Joint Genome Institute (JGI-PGF)"/>
            <person name="Walter F."/>
            <person name="Albersmeier A."/>
            <person name="Kalinowski J."/>
            <person name="Ruckert C."/>
        </authorList>
    </citation>
    <scope>NUCLEOTIDE SEQUENCE</scope>
    <source>
        <strain evidence="4">JCM 3035</strain>
    </source>
</reference>
<dbReference type="AlphaFoldDB" id="A0A917QK05"/>
<evidence type="ECO:0000313" key="5">
    <source>
        <dbReference type="Proteomes" id="UP000637788"/>
    </source>
</evidence>
<feature type="compositionally biased region" description="Low complexity" evidence="1">
    <location>
        <begin position="218"/>
        <end position="234"/>
    </location>
</feature>
<evidence type="ECO:0000256" key="1">
    <source>
        <dbReference type="SAM" id="MobiDB-lite"/>
    </source>
</evidence>
<feature type="compositionally biased region" description="Pro residues" evidence="1">
    <location>
        <begin position="153"/>
        <end position="164"/>
    </location>
</feature>
<dbReference type="InterPro" id="IPR036365">
    <property type="entry name" value="PGBD-like_sf"/>
</dbReference>
<evidence type="ECO:0000256" key="2">
    <source>
        <dbReference type="SAM" id="Phobius"/>
    </source>
</evidence>
<evidence type="ECO:0000259" key="3">
    <source>
        <dbReference type="Pfam" id="PF01471"/>
    </source>
</evidence>
<keyword evidence="2" id="KW-0812">Transmembrane</keyword>
<proteinExistence type="predicted"/>
<name>A0A917QK05_9ACTN</name>
<feature type="compositionally biased region" description="Low complexity" evidence="1">
    <location>
        <begin position="95"/>
        <end position="109"/>
    </location>
</feature>
<dbReference type="InterPro" id="IPR036366">
    <property type="entry name" value="PGBDSf"/>
</dbReference>
<feature type="region of interest" description="Disordered" evidence="1">
    <location>
        <begin position="1"/>
        <end position="23"/>
    </location>
</feature>
<reference evidence="4" key="2">
    <citation type="submission" date="2020-09" db="EMBL/GenBank/DDBJ databases">
        <authorList>
            <person name="Sun Q."/>
            <person name="Ohkuma M."/>
        </authorList>
    </citation>
    <scope>NUCLEOTIDE SEQUENCE</scope>
    <source>
        <strain evidence="4">JCM 3035</strain>
    </source>
</reference>
<sequence length="480" mass="48754">MSDRSVHVCPECGTPREPGGAPSCACAQRAADELLETRYAETAAAEDFDPLRIRPYVDLEAIEVEVDAEEGSAAGAWAGSGSGASSGSGAGSGMGPPESLSEPGSSAAGDVLDGAGASRAADPLVEHTSSGAADPFVEHNSPASGDPLVEPGEPGPPAAPPWPSETPAGQHSPEPLAGEQWSEPPSVPSSPPAAQAPTSGGQAPTSRGRVPSSGTQVPSSAAQGASAAAQAPSAYDAPTTDLHLTDLHRFGAQAPGPDPVTGPLPLPEPEQPARRGGRRRRLAFVGTAVGVVVMTAAGFASGLFSYDTPSRDSAGPPGDMRASIPDAVSPEPPSPSPSKTTPPAQPPPSTPPTEPSEPATPSTSPPTQEPTDRTTPPRETPSTRPPSTKPPADSAPPDSGGGGERSNQQVLRPGDSGDDVTELQLRLRQLFLYAGPTTGTYDDQTENSVRSFQGSRNVDDELGIYGEPTRESLESETDEP</sequence>
<keyword evidence="5" id="KW-1185">Reference proteome</keyword>
<dbReference type="InterPro" id="IPR002477">
    <property type="entry name" value="Peptidoglycan-bd-like"/>
</dbReference>